<dbReference type="PANTHER" id="PTHR30537">
    <property type="entry name" value="HTH-TYPE TRANSCRIPTIONAL REGULATOR"/>
    <property type="match status" value="1"/>
</dbReference>
<dbReference type="Gene3D" id="3.40.190.10">
    <property type="entry name" value="Periplasmic binding protein-like II"/>
    <property type="match status" value="2"/>
</dbReference>
<evidence type="ECO:0000256" key="4">
    <source>
        <dbReference type="ARBA" id="ARBA00023163"/>
    </source>
</evidence>
<feature type="domain" description="HTH lysR-type" evidence="5">
    <location>
        <begin position="13"/>
        <end position="70"/>
    </location>
</feature>
<protein>
    <submittedName>
        <fullName evidence="6">LysR substrate-binding domain-containing protein</fullName>
    </submittedName>
</protein>
<dbReference type="Pfam" id="PF03466">
    <property type="entry name" value="LysR_substrate"/>
    <property type="match status" value="1"/>
</dbReference>
<comment type="similarity">
    <text evidence="1">Belongs to the LysR transcriptional regulatory family.</text>
</comment>
<organism evidence="6 7">
    <name type="scientific">Aliisedimentitalea scapharcae</name>
    <dbReference type="NCBI Taxonomy" id="1524259"/>
    <lineage>
        <taxon>Bacteria</taxon>
        <taxon>Pseudomonadati</taxon>
        <taxon>Pseudomonadota</taxon>
        <taxon>Alphaproteobacteria</taxon>
        <taxon>Rhodobacterales</taxon>
        <taxon>Roseobacteraceae</taxon>
        <taxon>Aliisedimentitalea</taxon>
    </lineage>
</organism>
<dbReference type="PROSITE" id="PS50931">
    <property type="entry name" value="HTH_LYSR"/>
    <property type="match status" value="1"/>
</dbReference>
<dbReference type="Pfam" id="PF00126">
    <property type="entry name" value="HTH_1"/>
    <property type="match status" value="1"/>
</dbReference>
<keyword evidence="3" id="KW-0238">DNA-binding</keyword>
<evidence type="ECO:0000259" key="5">
    <source>
        <dbReference type="PROSITE" id="PS50931"/>
    </source>
</evidence>
<dbReference type="PANTHER" id="PTHR30537:SF79">
    <property type="entry name" value="TRANSCRIPTIONAL REGULATOR-RELATED"/>
    <property type="match status" value="1"/>
</dbReference>
<gene>
    <name evidence="6" type="ORF">QEZ52_19755</name>
</gene>
<evidence type="ECO:0000313" key="6">
    <source>
        <dbReference type="EMBL" id="WZK88805.1"/>
    </source>
</evidence>
<name>A0ABZ2XRR9_9RHOB</name>
<dbReference type="Gene3D" id="1.10.10.10">
    <property type="entry name" value="Winged helix-like DNA-binding domain superfamily/Winged helix DNA-binding domain"/>
    <property type="match status" value="1"/>
</dbReference>
<dbReference type="InterPro" id="IPR000847">
    <property type="entry name" value="LysR_HTH_N"/>
</dbReference>
<dbReference type="SUPFAM" id="SSF46785">
    <property type="entry name" value="Winged helix' DNA-binding domain"/>
    <property type="match status" value="1"/>
</dbReference>
<dbReference type="InterPro" id="IPR036390">
    <property type="entry name" value="WH_DNA-bd_sf"/>
</dbReference>
<dbReference type="PRINTS" id="PR00039">
    <property type="entry name" value="HTHLYSR"/>
</dbReference>
<evidence type="ECO:0000256" key="1">
    <source>
        <dbReference type="ARBA" id="ARBA00009437"/>
    </source>
</evidence>
<reference evidence="6 7" key="1">
    <citation type="submission" date="2023-04" db="EMBL/GenBank/DDBJ databases">
        <title>Complete genome sequence of Alisedimentitalea scapharcae.</title>
        <authorList>
            <person name="Rong J.-C."/>
            <person name="Yi M.-L."/>
            <person name="Zhao Q."/>
        </authorList>
    </citation>
    <scope>NUCLEOTIDE SEQUENCE [LARGE SCALE GENOMIC DNA]</scope>
    <source>
        <strain evidence="6 7">KCTC 42119</strain>
    </source>
</reference>
<accession>A0ABZ2XRR9</accession>
<evidence type="ECO:0000313" key="7">
    <source>
        <dbReference type="Proteomes" id="UP001623232"/>
    </source>
</evidence>
<dbReference type="SUPFAM" id="SSF53850">
    <property type="entry name" value="Periplasmic binding protein-like II"/>
    <property type="match status" value="1"/>
</dbReference>
<dbReference type="InterPro" id="IPR036388">
    <property type="entry name" value="WH-like_DNA-bd_sf"/>
</dbReference>
<dbReference type="EMBL" id="CP123584">
    <property type="protein sequence ID" value="WZK88805.1"/>
    <property type="molecule type" value="Genomic_DNA"/>
</dbReference>
<dbReference type="InterPro" id="IPR058163">
    <property type="entry name" value="LysR-type_TF_proteobact-type"/>
</dbReference>
<evidence type="ECO:0000256" key="2">
    <source>
        <dbReference type="ARBA" id="ARBA00023015"/>
    </source>
</evidence>
<sequence>MQYISLAYMILNLPFTSLRAFEAVVRCSGFSAAADELGVSQSAVSQHVRSLEGWLGQDLLIRGARKSRPTEDGVRLALAISDGLGRISDVCGDLRSKVRNKNTIVINCPPGFAYIWLFPRLVRFDLAHPDLTISIATDAGHSGFSTGAADIAIRYELGETPGFHGHKLMEETLFPVCAPSLANGPRPIRQVADLAHHTILYDDVDRYGADSPNWTFWARECGMHLFPPERTRRFGQSNMGVQAAIDGMGVGMGRTPLVNDALADGRLVRPFPEIAKSRLSYWVSYRSGTEGNDKISRFLSWIADEARAQPAITDLKG</sequence>
<proteinExistence type="inferred from homology"/>
<dbReference type="Proteomes" id="UP001623232">
    <property type="component" value="Chromosome"/>
</dbReference>
<keyword evidence="2" id="KW-0805">Transcription regulation</keyword>
<keyword evidence="7" id="KW-1185">Reference proteome</keyword>
<keyword evidence="4" id="KW-0804">Transcription</keyword>
<dbReference type="RefSeq" id="WP_406646429.1">
    <property type="nucleotide sequence ID" value="NZ_CP123584.1"/>
</dbReference>
<dbReference type="InterPro" id="IPR005119">
    <property type="entry name" value="LysR_subst-bd"/>
</dbReference>
<evidence type="ECO:0000256" key="3">
    <source>
        <dbReference type="ARBA" id="ARBA00023125"/>
    </source>
</evidence>
<dbReference type="CDD" id="cd08432">
    <property type="entry name" value="PBP2_GcdR_TrpI_HvrB_AmpR_like"/>
    <property type="match status" value="1"/>
</dbReference>